<protein>
    <submittedName>
        <fullName evidence="2">Uncharacterized protein</fullName>
    </submittedName>
</protein>
<dbReference type="Proteomes" id="UP001296104">
    <property type="component" value="Unassembled WGS sequence"/>
</dbReference>
<dbReference type="EMBL" id="CAVMBE010000094">
    <property type="protein sequence ID" value="CAK4033785.1"/>
    <property type="molecule type" value="Genomic_DNA"/>
</dbReference>
<feature type="region of interest" description="Disordered" evidence="1">
    <location>
        <begin position="1"/>
        <end position="69"/>
    </location>
</feature>
<evidence type="ECO:0000256" key="1">
    <source>
        <dbReference type="SAM" id="MobiDB-lite"/>
    </source>
</evidence>
<proteinExistence type="predicted"/>
<feature type="compositionally biased region" description="Basic and acidic residues" evidence="1">
    <location>
        <begin position="123"/>
        <end position="139"/>
    </location>
</feature>
<sequence>MAPHRYEDEYDYDSDDSTLVGSRMSRRRRRRYRSPSPSEDAHARPRYERRFPSPEAHSARGEEKSSSGYKTFGKVALGVVFVHTVATALGHWMKKKEEEREKEQAREARERRRRFDRAKAKRRREDDRREREQEERWQREEEEWEASEISEVRRIDYVPAVERSPSSSPERQPRRIEAAPEMPQDDEPFNDRRSRDRSRSRPAVDVV</sequence>
<feature type="compositionally biased region" description="Basic and acidic residues" evidence="1">
    <location>
        <begin position="39"/>
        <end position="65"/>
    </location>
</feature>
<feature type="compositionally biased region" description="Basic and acidic residues" evidence="1">
    <location>
        <begin position="95"/>
        <end position="110"/>
    </location>
</feature>
<gene>
    <name evidence="2" type="ORF">LECACI_7A008943</name>
</gene>
<accession>A0AAI8Z7C2</accession>
<name>A0AAI8Z7C2_9PEZI</name>
<reference evidence="2" key="1">
    <citation type="submission" date="2023-11" db="EMBL/GenBank/DDBJ databases">
        <authorList>
            <person name="Alioto T."/>
            <person name="Alioto T."/>
            <person name="Gomez Garrido J."/>
        </authorList>
    </citation>
    <scope>NUCLEOTIDE SEQUENCE</scope>
</reference>
<feature type="compositionally biased region" description="Basic residues" evidence="1">
    <location>
        <begin position="111"/>
        <end position="122"/>
    </location>
</feature>
<comment type="caution">
    <text evidence="2">The sequence shown here is derived from an EMBL/GenBank/DDBJ whole genome shotgun (WGS) entry which is preliminary data.</text>
</comment>
<feature type="compositionally biased region" description="Basic and acidic residues" evidence="1">
    <location>
        <begin position="189"/>
        <end position="199"/>
    </location>
</feature>
<feature type="region of interest" description="Disordered" evidence="1">
    <location>
        <begin position="90"/>
        <end position="207"/>
    </location>
</feature>
<dbReference type="AlphaFoldDB" id="A0AAI8Z7C2"/>
<evidence type="ECO:0000313" key="3">
    <source>
        <dbReference type="Proteomes" id="UP001296104"/>
    </source>
</evidence>
<evidence type="ECO:0000313" key="2">
    <source>
        <dbReference type="EMBL" id="CAK4033785.1"/>
    </source>
</evidence>
<organism evidence="2 3">
    <name type="scientific">Lecanosticta acicola</name>
    <dbReference type="NCBI Taxonomy" id="111012"/>
    <lineage>
        <taxon>Eukaryota</taxon>
        <taxon>Fungi</taxon>
        <taxon>Dikarya</taxon>
        <taxon>Ascomycota</taxon>
        <taxon>Pezizomycotina</taxon>
        <taxon>Dothideomycetes</taxon>
        <taxon>Dothideomycetidae</taxon>
        <taxon>Mycosphaerellales</taxon>
        <taxon>Mycosphaerellaceae</taxon>
        <taxon>Lecanosticta</taxon>
    </lineage>
</organism>
<feature type="compositionally biased region" description="Basic residues" evidence="1">
    <location>
        <begin position="24"/>
        <end position="33"/>
    </location>
</feature>
<keyword evidence="3" id="KW-1185">Reference proteome</keyword>